<organism evidence="2 3">
    <name type="scientific">Brassica napus</name>
    <name type="common">Rape</name>
    <dbReference type="NCBI Taxonomy" id="3708"/>
    <lineage>
        <taxon>Eukaryota</taxon>
        <taxon>Viridiplantae</taxon>
        <taxon>Streptophyta</taxon>
        <taxon>Embryophyta</taxon>
        <taxon>Tracheophyta</taxon>
        <taxon>Spermatophyta</taxon>
        <taxon>Magnoliopsida</taxon>
        <taxon>eudicotyledons</taxon>
        <taxon>Gunneridae</taxon>
        <taxon>Pentapetalae</taxon>
        <taxon>rosids</taxon>
        <taxon>malvids</taxon>
        <taxon>Brassicales</taxon>
        <taxon>Brassicaceae</taxon>
        <taxon>Brassiceae</taxon>
        <taxon>Brassica</taxon>
    </lineage>
</organism>
<protein>
    <submittedName>
        <fullName evidence="2">Uncharacterized protein</fullName>
    </submittedName>
</protein>
<name>A0ABQ8CNF2_BRANA</name>
<sequence>MCLSKDLFIVSNNLNNDDEDVVALDLLFVIVINNLNDPDILLLYLIRDLPLVSNNLNNDDEDVVILNVPLVASNLNNDDADVVALDLPFVANLNNSEVLLLYLIRVGPHNIHNVRGRSRRRPLTNPLSSRSQSWAHESKARMGAFRKSEKKKKKSILNVANNDGLKKAHTPQV</sequence>
<dbReference type="Proteomes" id="UP000824890">
    <property type="component" value="Unassembled WGS sequence"/>
</dbReference>
<feature type="region of interest" description="Disordered" evidence="1">
    <location>
        <begin position="119"/>
        <end position="173"/>
    </location>
</feature>
<evidence type="ECO:0000313" key="2">
    <source>
        <dbReference type="EMBL" id="KAH0918098.1"/>
    </source>
</evidence>
<accession>A0ABQ8CNF2</accession>
<dbReference type="EMBL" id="JAGKQM010000007">
    <property type="protein sequence ID" value="KAH0918098.1"/>
    <property type="molecule type" value="Genomic_DNA"/>
</dbReference>
<keyword evidence="3" id="KW-1185">Reference proteome</keyword>
<feature type="compositionally biased region" description="Polar residues" evidence="1">
    <location>
        <begin position="125"/>
        <end position="135"/>
    </location>
</feature>
<proteinExistence type="predicted"/>
<evidence type="ECO:0000313" key="3">
    <source>
        <dbReference type="Proteomes" id="UP000824890"/>
    </source>
</evidence>
<comment type="caution">
    <text evidence="2">The sequence shown here is derived from an EMBL/GenBank/DDBJ whole genome shotgun (WGS) entry which is preliminary data.</text>
</comment>
<reference evidence="2 3" key="1">
    <citation type="submission" date="2021-05" db="EMBL/GenBank/DDBJ databases">
        <title>Genome Assembly of Synthetic Allotetraploid Brassica napus Reveals Homoeologous Exchanges between Subgenomes.</title>
        <authorList>
            <person name="Davis J.T."/>
        </authorList>
    </citation>
    <scope>NUCLEOTIDE SEQUENCE [LARGE SCALE GENOMIC DNA]</scope>
    <source>
        <strain evidence="3">cv. Da-Ae</strain>
        <tissue evidence="2">Seedling</tissue>
    </source>
</reference>
<gene>
    <name evidence="2" type="ORF">HID58_025758</name>
</gene>
<evidence type="ECO:0000256" key="1">
    <source>
        <dbReference type="SAM" id="MobiDB-lite"/>
    </source>
</evidence>